<dbReference type="GO" id="GO:0005886">
    <property type="term" value="C:plasma membrane"/>
    <property type="evidence" value="ECO:0007669"/>
    <property type="project" value="UniProtKB-SubCell"/>
</dbReference>
<evidence type="ECO:0008006" key="4">
    <source>
        <dbReference type="Google" id="ProtNLM"/>
    </source>
</evidence>
<accession>A0A1C0ZVY5</accession>
<feature type="transmembrane region" description="Helical" evidence="1">
    <location>
        <begin position="210"/>
        <end position="230"/>
    </location>
</feature>
<feature type="transmembrane region" description="Helical" evidence="1">
    <location>
        <begin position="153"/>
        <end position="178"/>
    </location>
</feature>
<organism evidence="2 3">
    <name type="scientific">Paenibacillus pectinilyticus</name>
    <dbReference type="NCBI Taxonomy" id="512399"/>
    <lineage>
        <taxon>Bacteria</taxon>
        <taxon>Bacillati</taxon>
        <taxon>Bacillota</taxon>
        <taxon>Bacilli</taxon>
        <taxon>Bacillales</taxon>
        <taxon>Paenibacillaceae</taxon>
        <taxon>Paenibacillus</taxon>
    </lineage>
</organism>
<name>A0A1C0ZVY5_9BACL</name>
<sequence length="315" mass="35316">MVNLLLNENMKIYQRLRTWLLIIGLVLTTVAFLIAQQYSVKPTQIANADWQTNMQQQIQNDKTQLANMNRGADWKTHVTSRINTNQYHLDHQIPPTEETLWGNMLNAANLMIVVSVMTVIIAADSVAGEFTDGTVKLLLIRPSSRSKILLSKYIATFTFSILLFIILFITAFVVSGILHGFTNVNAPYVYASSDTIAHETSIVKHAISTYLYQCIQMVMTVTLAFMISTVSRSSSIAIALSVGIMFAGSSIVGFLSQYNWAKYYLFENTDLTQYLTGSPNIAGMTLSFSIIVIISYFVIFNLLSWLVFRKKDVTA</sequence>
<dbReference type="STRING" id="512399.A8709_31055"/>
<keyword evidence="1" id="KW-0472">Membrane</keyword>
<feature type="transmembrane region" description="Helical" evidence="1">
    <location>
        <begin position="281"/>
        <end position="308"/>
    </location>
</feature>
<evidence type="ECO:0000256" key="1">
    <source>
        <dbReference type="SAM" id="Phobius"/>
    </source>
</evidence>
<protein>
    <recommendedName>
        <fullName evidence="4">ABC transporter permease</fullName>
    </recommendedName>
</protein>
<feature type="transmembrane region" description="Helical" evidence="1">
    <location>
        <begin position="16"/>
        <end position="35"/>
    </location>
</feature>
<proteinExistence type="predicted"/>
<dbReference type="RefSeq" id="WP_065856412.1">
    <property type="nucleotide sequence ID" value="NZ_LYPC01000027.1"/>
</dbReference>
<keyword evidence="3" id="KW-1185">Reference proteome</keyword>
<dbReference type="OrthoDB" id="8613028at2"/>
<dbReference type="EMBL" id="LYPC01000027">
    <property type="protein sequence ID" value="OCT12274.1"/>
    <property type="molecule type" value="Genomic_DNA"/>
</dbReference>
<dbReference type="Proteomes" id="UP000093309">
    <property type="component" value="Unassembled WGS sequence"/>
</dbReference>
<feature type="transmembrane region" description="Helical" evidence="1">
    <location>
        <begin position="237"/>
        <end position="261"/>
    </location>
</feature>
<dbReference type="PANTHER" id="PTHR37305">
    <property type="entry name" value="INTEGRAL MEMBRANE PROTEIN-RELATED"/>
    <property type="match status" value="1"/>
</dbReference>
<dbReference type="Pfam" id="PF12679">
    <property type="entry name" value="ABC2_membrane_2"/>
    <property type="match status" value="1"/>
</dbReference>
<evidence type="ECO:0000313" key="3">
    <source>
        <dbReference type="Proteomes" id="UP000093309"/>
    </source>
</evidence>
<reference evidence="3" key="1">
    <citation type="submission" date="2016-05" db="EMBL/GenBank/DDBJ databases">
        <title>Paenibacillus oryzae. sp. nov., isolated from the rice root.</title>
        <authorList>
            <person name="Zhang J."/>
            <person name="Zhang X."/>
        </authorList>
    </citation>
    <scope>NUCLEOTIDE SEQUENCE [LARGE SCALE GENOMIC DNA]</scope>
    <source>
        <strain evidence="3">KCTC13222</strain>
    </source>
</reference>
<dbReference type="PANTHER" id="PTHR37305:SF1">
    <property type="entry name" value="MEMBRANE PROTEIN"/>
    <property type="match status" value="1"/>
</dbReference>
<dbReference type="GO" id="GO:0140359">
    <property type="term" value="F:ABC-type transporter activity"/>
    <property type="evidence" value="ECO:0007669"/>
    <property type="project" value="InterPro"/>
</dbReference>
<keyword evidence="1" id="KW-1133">Transmembrane helix</keyword>
<dbReference type="AlphaFoldDB" id="A0A1C0ZVY5"/>
<comment type="caution">
    <text evidence="2">The sequence shown here is derived from an EMBL/GenBank/DDBJ whole genome shotgun (WGS) entry which is preliminary data.</text>
</comment>
<evidence type="ECO:0000313" key="2">
    <source>
        <dbReference type="EMBL" id="OCT12274.1"/>
    </source>
</evidence>
<keyword evidence="1" id="KW-0812">Transmembrane</keyword>
<gene>
    <name evidence="2" type="ORF">A8709_31055</name>
</gene>